<keyword evidence="4" id="KW-1185">Reference proteome</keyword>
<dbReference type="Proteomes" id="UP000290289">
    <property type="component" value="Chromosome 17"/>
</dbReference>
<comment type="caution">
    <text evidence="3">The sequence shown here is derived from an EMBL/GenBank/DDBJ whole genome shotgun (WGS) entry which is preliminary data.</text>
</comment>
<dbReference type="Pfam" id="PF05617">
    <property type="entry name" value="Prolamin_like"/>
    <property type="match status" value="2"/>
</dbReference>
<feature type="domain" description="Prolamin-like" evidence="2">
    <location>
        <begin position="128"/>
        <end position="187"/>
    </location>
</feature>
<gene>
    <name evidence="3" type="ORF">DVH24_027627</name>
</gene>
<protein>
    <recommendedName>
        <fullName evidence="2">Prolamin-like domain-containing protein</fullName>
    </recommendedName>
</protein>
<keyword evidence="1" id="KW-0732">Signal</keyword>
<dbReference type="EMBL" id="RDQH01000343">
    <property type="protein sequence ID" value="RXH67480.1"/>
    <property type="molecule type" value="Genomic_DNA"/>
</dbReference>
<dbReference type="PANTHER" id="PTHR31181:SF54">
    <property type="entry name" value="CYSTEINE RICH PEPTIDE-RELATED"/>
    <property type="match status" value="1"/>
</dbReference>
<dbReference type="PANTHER" id="PTHR31181">
    <property type="entry name" value="EGG CELL-SECRETED PROTEIN 1.4"/>
    <property type="match status" value="1"/>
</dbReference>
<name>A0A498H9I1_MALDO</name>
<evidence type="ECO:0000259" key="2">
    <source>
        <dbReference type="Pfam" id="PF05617"/>
    </source>
</evidence>
<reference evidence="3 4" key="1">
    <citation type="submission" date="2018-10" db="EMBL/GenBank/DDBJ databases">
        <title>A high-quality apple genome assembly.</title>
        <authorList>
            <person name="Hu J."/>
        </authorList>
    </citation>
    <scope>NUCLEOTIDE SEQUENCE [LARGE SCALE GENOMIC DNA]</scope>
    <source>
        <strain evidence="4">cv. HFTH1</strain>
        <tissue evidence="3">Young leaf</tissue>
    </source>
</reference>
<evidence type="ECO:0000313" key="4">
    <source>
        <dbReference type="Proteomes" id="UP000290289"/>
    </source>
</evidence>
<dbReference type="GO" id="GO:0080155">
    <property type="term" value="P:regulation of double fertilization forming a zygote and endosperm"/>
    <property type="evidence" value="ECO:0007669"/>
    <property type="project" value="TreeGrafter"/>
</dbReference>
<dbReference type="GO" id="GO:0031982">
    <property type="term" value="C:vesicle"/>
    <property type="evidence" value="ECO:0007669"/>
    <property type="project" value="TreeGrafter"/>
</dbReference>
<sequence>MEHNGLQCVLIGSMNSTIACKLIMPWLLGYAGSSSHCCPSAETAALTFYRMPFLMTKYPSHIEKREVPSFHIAMSRQAQALLSLLLLATCAATGLADAPPPPFSTIPGLFPPGIPGLSSPRTPGEIAKCWSSLQNVPGCASEIYPTILTGKFALGPACCKALVEVDENCLRKLFPLFPSIPAVLKSSCTTAAAPKAARSKQTPGVFPPGIPGIFPPGIPGLRPPVDPTEIAKCRSSLQSIPGCAQEIITTIFTSKFSLGPACCKAFVEVDEKCLLKLFPLFPSISALLKNNCAQVNAAPPNASGSN</sequence>
<dbReference type="GO" id="GO:0009567">
    <property type="term" value="P:double fertilization forming a zygote and endosperm"/>
    <property type="evidence" value="ECO:0007669"/>
    <property type="project" value="TreeGrafter"/>
</dbReference>
<evidence type="ECO:0000256" key="1">
    <source>
        <dbReference type="ARBA" id="ARBA00022729"/>
    </source>
</evidence>
<accession>A0A498H9I1</accession>
<dbReference type="InterPro" id="IPR008502">
    <property type="entry name" value="Prolamin-like"/>
</dbReference>
<organism evidence="3 4">
    <name type="scientific">Malus domestica</name>
    <name type="common">Apple</name>
    <name type="synonym">Pyrus malus</name>
    <dbReference type="NCBI Taxonomy" id="3750"/>
    <lineage>
        <taxon>Eukaryota</taxon>
        <taxon>Viridiplantae</taxon>
        <taxon>Streptophyta</taxon>
        <taxon>Embryophyta</taxon>
        <taxon>Tracheophyta</taxon>
        <taxon>Spermatophyta</taxon>
        <taxon>Magnoliopsida</taxon>
        <taxon>eudicotyledons</taxon>
        <taxon>Gunneridae</taxon>
        <taxon>Pentapetalae</taxon>
        <taxon>rosids</taxon>
        <taxon>fabids</taxon>
        <taxon>Rosales</taxon>
        <taxon>Rosaceae</taxon>
        <taxon>Amygdaloideae</taxon>
        <taxon>Maleae</taxon>
        <taxon>Malus</taxon>
    </lineage>
</organism>
<feature type="domain" description="Prolamin-like" evidence="2">
    <location>
        <begin position="232"/>
        <end position="292"/>
    </location>
</feature>
<evidence type="ECO:0000313" key="3">
    <source>
        <dbReference type="EMBL" id="RXH67480.1"/>
    </source>
</evidence>
<dbReference type="GO" id="GO:0005576">
    <property type="term" value="C:extracellular region"/>
    <property type="evidence" value="ECO:0007669"/>
    <property type="project" value="TreeGrafter"/>
</dbReference>
<proteinExistence type="predicted"/>
<dbReference type="GO" id="GO:2000008">
    <property type="term" value="P:regulation of protein localization to cell surface"/>
    <property type="evidence" value="ECO:0007669"/>
    <property type="project" value="TreeGrafter"/>
</dbReference>
<dbReference type="STRING" id="3750.A0A498H9I1"/>
<dbReference type="AlphaFoldDB" id="A0A498H9I1"/>